<reference evidence="4 5" key="1">
    <citation type="submission" date="2019-10" db="EMBL/GenBank/DDBJ databases">
        <title>Taxonomy of Antarctic Massilia spp.: description of Massilia rubra sp. nov., Massilia aquatica sp. nov., Massilia mucilaginosa sp. nov., Massilia frigida sp. nov. isolated from streams, lakes and regoliths.</title>
        <authorList>
            <person name="Holochova P."/>
            <person name="Sedlacek I."/>
            <person name="Kralova S."/>
            <person name="Maslanova I."/>
            <person name="Busse H.-J."/>
            <person name="Stankova E."/>
            <person name="Vrbovska V."/>
            <person name="Kovarovic V."/>
            <person name="Bartak M."/>
            <person name="Svec P."/>
            <person name="Pantucek R."/>
        </authorList>
    </citation>
    <scope>NUCLEOTIDE SEQUENCE [LARGE SCALE GENOMIC DNA]</scope>
    <source>
        <strain evidence="4 5">CCM 8694</strain>
    </source>
</reference>
<protein>
    <submittedName>
        <fullName evidence="4">Outer membrane beta-barrel protein</fullName>
    </submittedName>
</protein>
<proteinExistence type="predicted"/>
<dbReference type="Gene3D" id="2.40.160.20">
    <property type="match status" value="1"/>
</dbReference>
<dbReference type="Proteomes" id="UP000610594">
    <property type="component" value="Unassembled WGS sequence"/>
</dbReference>
<keyword evidence="5" id="KW-1185">Reference proteome</keyword>
<comment type="subcellular location">
    <subcellularLocation>
        <location evidence="1">Cell outer membrane</location>
    </subcellularLocation>
</comment>
<evidence type="ECO:0000313" key="4">
    <source>
        <dbReference type="EMBL" id="NHZ64382.1"/>
    </source>
</evidence>
<dbReference type="SUPFAM" id="SSF56925">
    <property type="entry name" value="OMPA-like"/>
    <property type="match status" value="1"/>
</dbReference>
<organism evidence="4 5">
    <name type="scientific">Massilia genomosp. 1</name>
    <dbReference type="NCBI Taxonomy" id="2609280"/>
    <lineage>
        <taxon>Bacteria</taxon>
        <taxon>Pseudomonadati</taxon>
        <taxon>Pseudomonadota</taxon>
        <taxon>Betaproteobacteria</taxon>
        <taxon>Burkholderiales</taxon>
        <taxon>Oxalobacteraceae</taxon>
        <taxon>Telluria group</taxon>
        <taxon>Massilia</taxon>
    </lineage>
</organism>
<evidence type="ECO:0000256" key="1">
    <source>
        <dbReference type="ARBA" id="ARBA00004442"/>
    </source>
</evidence>
<feature type="chain" id="PRO_5047425500" evidence="2">
    <location>
        <begin position="22"/>
        <end position="181"/>
    </location>
</feature>
<evidence type="ECO:0000259" key="3">
    <source>
        <dbReference type="Pfam" id="PF01389"/>
    </source>
</evidence>
<sequence length="181" mass="18811">MKNKLALALLAAAAVPMAAHAEGSYVGAGIGRAEQKVAINNFGTYKDTDVGVKVFGGFNFDKNFGVEAGYTDFGKIEYGNTGTGTKGRSFYAAGTATLPLGEKFALTGKLGVAKNRAKLQMRGGDVKDQKTDALIGVGATYAVTKNIAAYVEFENYGNIAQPAGGGSLKVTVLSTGMRFSF</sequence>
<feature type="domain" description="Outer membrane protein OmpA-like transmembrane" evidence="3">
    <location>
        <begin position="21"/>
        <end position="162"/>
    </location>
</feature>
<dbReference type="EMBL" id="WHJF01000052">
    <property type="protein sequence ID" value="NHZ64382.1"/>
    <property type="molecule type" value="Genomic_DNA"/>
</dbReference>
<keyword evidence="2" id="KW-0732">Signal</keyword>
<dbReference type="InterPro" id="IPR000498">
    <property type="entry name" value="OmpA-like_TM_dom"/>
</dbReference>
<dbReference type="RefSeq" id="WP_167238424.1">
    <property type="nucleotide sequence ID" value="NZ_WHJF01000052.1"/>
</dbReference>
<gene>
    <name evidence="4" type="ORF">F1735_19090</name>
</gene>
<evidence type="ECO:0000256" key="2">
    <source>
        <dbReference type="SAM" id="SignalP"/>
    </source>
</evidence>
<dbReference type="Pfam" id="PF01389">
    <property type="entry name" value="OmpA_membrane"/>
    <property type="match status" value="1"/>
</dbReference>
<name>A0ABX0MNM2_9BURK</name>
<accession>A0ABX0MNM2</accession>
<evidence type="ECO:0000313" key="5">
    <source>
        <dbReference type="Proteomes" id="UP000610594"/>
    </source>
</evidence>
<dbReference type="InterPro" id="IPR011250">
    <property type="entry name" value="OMP/PagP_B-barrel"/>
</dbReference>
<comment type="caution">
    <text evidence="4">The sequence shown here is derived from an EMBL/GenBank/DDBJ whole genome shotgun (WGS) entry which is preliminary data.</text>
</comment>
<feature type="signal peptide" evidence="2">
    <location>
        <begin position="1"/>
        <end position="21"/>
    </location>
</feature>